<reference evidence="3 4" key="2">
    <citation type="journal article" date="2010" name="Stand. Genomic Sci.">
        <title>Complete genome sequence of Nakamurella multipartita type strain (Y-104).</title>
        <authorList>
            <person name="Tice H."/>
            <person name="Mayilraj S."/>
            <person name="Sims D."/>
            <person name="Lapidus A."/>
            <person name="Nolan M."/>
            <person name="Lucas S."/>
            <person name="Glavina Del Rio T."/>
            <person name="Copeland A."/>
            <person name="Cheng J.F."/>
            <person name="Meincke L."/>
            <person name="Bruce D."/>
            <person name="Goodwin L."/>
            <person name="Pitluck S."/>
            <person name="Ivanova N."/>
            <person name="Mavromatis K."/>
            <person name="Ovchinnikova G."/>
            <person name="Pati A."/>
            <person name="Chen A."/>
            <person name="Palaniappan K."/>
            <person name="Land M."/>
            <person name="Hauser L."/>
            <person name="Chang Y.J."/>
            <person name="Jeffries C.D."/>
            <person name="Detter J.C."/>
            <person name="Brettin T."/>
            <person name="Rohde M."/>
            <person name="Goker M."/>
            <person name="Bristow J."/>
            <person name="Eisen J.A."/>
            <person name="Markowitz V."/>
            <person name="Hugenholtz P."/>
            <person name="Kyrpides N.C."/>
            <person name="Klenk H.P."/>
            <person name="Chen F."/>
        </authorList>
    </citation>
    <scope>NUCLEOTIDE SEQUENCE [LARGE SCALE GENOMIC DNA]</scope>
    <source>
        <strain evidence="4">ATCC 700099 / DSM 44233 / CIP 104796 / JCM 9543 / NBRC 105858 / Y-104</strain>
    </source>
</reference>
<name>C8XH73_NAKMY</name>
<proteinExistence type="predicted"/>
<dbReference type="Proteomes" id="UP000002218">
    <property type="component" value="Chromosome"/>
</dbReference>
<keyword evidence="4" id="KW-1185">Reference proteome</keyword>
<dbReference type="HOGENOM" id="CLU_1174420_0_0_11"/>
<keyword evidence="2" id="KW-0732">Signal</keyword>
<dbReference type="STRING" id="479431.Namu_1890"/>
<evidence type="ECO:0000256" key="2">
    <source>
        <dbReference type="SAM" id="SignalP"/>
    </source>
</evidence>
<evidence type="ECO:0000313" key="4">
    <source>
        <dbReference type="Proteomes" id="UP000002218"/>
    </source>
</evidence>
<sequence length="236" mass="24134" precursor="true">MTMRVLVKQSLAAAALLSTALFTVACSSATAGTAAAGATVSSTSSAPSSSASSSSTQSSSHSSSPTTSASTQSDDATVTVVVDPAELDATTAIWLQTSCTDIGTLVGSLFAVPSVDGTATDEQYRDAYVTYYSDLTDTLLAMTDRLNALDAPTFAGGQDLHDGYLAYLDDLSSITLGAAVIIQSAPDRASIDAAIDQINTEIEQLGQSDYGLSDFQSEDLQALMAQVPACQGLLTT</sequence>
<feature type="region of interest" description="Disordered" evidence="1">
    <location>
        <begin position="42"/>
        <end position="75"/>
    </location>
</feature>
<dbReference type="InParanoid" id="C8XH73"/>
<feature type="signal peptide" evidence="2">
    <location>
        <begin position="1"/>
        <end position="31"/>
    </location>
</feature>
<dbReference type="EMBL" id="CP001737">
    <property type="protein sequence ID" value="ACV78279.1"/>
    <property type="molecule type" value="Genomic_DNA"/>
</dbReference>
<dbReference type="RefSeq" id="WP_015747180.1">
    <property type="nucleotide sequence ID" value="NC_013235.1"/>
</dbReference>
<accession>C8XH73</accession>
<dbReference type="KEGG" id="nml:Namu_1890"/>
<organism evidence="3 4">
    <name type="scientific">Nakamurella multipartita (strain ATCC 700099 / DSM 44233 / CIP 104796 / JCM 9543 / NBRC 105858 / Y-104)</name>
    <name type="common">Microsphaera multipartita</name>
    <dbReference type="NCBI Taxonomy" id="479431"/>
    <lineage>
        <taxon>Bacteria</taxon>
        <taxon>Bacillati</taxon>
        <taxon>Actinomycetota</taxon>
        <taxon>Actinomycetes</taxon>
        <taxon>Nakamurellales</taxon>
        <taxon>Nakamurellaceae</taxon>
        <taxon>Nakamurella</taxon>
    </lineage>
</organism>
<evidence type="ECO:0000313" key="3">
    <source>
        <dbReference type="EMBL" id="ACV78279.1"/>
    </source>
</evidence>
<dbReference type="PROSITE" id="PS51257">
    <property type="entry name" value="PROKAR_LIPOPROTEIN"/>
    <property type="match status" value="1"/>
</dbReference>
<gene>
    <name evidence="3" type="ordered locus">Namu_1890</name>
</gene>
<dbReference type="AlphaFoldDB" id="C8XH73"/>
<protein>
    <submittedName>
        <fullName evidence="3">Uncharacterized protein</fullName>
    </submittedName>
</protein>
<evidence type="ECO:0000256" key="1">
    <source>
        <dbReference type="SAM" id="MobiDB-lite"/>
    </source>
</evidence>
<reference evidence="4" key="1">
    <citation type="submission" date="2009-09" db="EMBL/GenBank/DDBJ databases">
        <title>The complete genome of Nakamurella multipartita DSM 44233.</title>
        <authorList>
            <consortium name="US DOE Joint Genome Institute (JGI-PGF)"/>
            <person name="Lucas S."/>
            <person name="Copeland A."/>
            <person name="Lapidus A."/>
            <person name="Glavina del Rio T."/>
            <person name="Dalin E."/>
            <person name="Tice H."/>
            <person name="Bruce D."/>
            <person name="Goodwin L."/>
            <person name="Pitluck S."/>
            <person name="Kyrpides N."/>
            <person name="Mavromatis K."/>
            <person name="Ivanova N."/>
            <person name="Ovchinnikova G."/>
            <person name="Sims D."/>
            <person name="Meincke L."/>
            <person name="Brettin T."/>
            <person name="Detter J.C."/>
            <person name="Han C."/>
            <person name="Larimer F."/>
            <person name="Land M."/>
            <person name="Hauser L."/>
            <person name="Markowitz V."/>
            <person name="Cheng J.-F."/>
            <person name="Hugenholtz P."/>
            <person name="Woyke T."/>
            <person name="Wu D."/>
            <person name="Klenk H.-P."/>
            <person name="Eisen J.A."/>
        </authorList>
    </citation>
    <scope>NUCLEOTIDE SEQUENCE [LARGE SCALE GENOMIC DNA]</scope>
    <source>
        <strain evidence="4">ATCC 700099 / DSM 44233 / CIP 104796 / JCM 9543 / NBRC 105858 / Y-104</strain>
    </source>
</reference>
<feature type="chain" id="PRO_5038805169" evidence="2">
    <location>
        <begin position="32"/>
        <end position="236"/>
    </location>
</feature>